<protein>
    <submittedName>
        <fullName evidence="1">DUF6503 family protein</fullName>
    </submittedName>
</protein>
<dbReference type="Proteomes" id="UP001595818">
    <property type="component" value="Unassembled WGS sequence"/>
</dbReference>
<dbReference type="Pfam" id="PF20113">
    <property type="entry name" value="DUF6503"/>
    <property type="match status" value="1"/>
</dbReference>
<accession>A0ABV9T7M4</accession>
<dbReference type="InterPro" id="IPR045444">
    <property type="entry name" value="DUF6503"/>
</dbReference>
<reference evidence="2" key="1">
    <citation type="journal article" date="2019" name="Int. J. Syst. Evol. Microbiol.">
        <title>The Global Catalogue of Microorganisms (GCM) 10K type strain sequencing project: providing services to taxonomists for standard genome sequencing and annotation.</title>
        <authorList>
            <consortium name="The Broad Institute Genomics Platform"/>
            <consortium name="The Broad Institute Genome Sequencing Center for Infectious Disease"/>
            <person name="Wu L."/>
            <person name="Ma J."/>
        </authorList>
    </citation>
    <scope>NUCLEOTIDE SEQUENCE [LARGE SCALE GENOMIC DNA]</scope>
    <source>
        <strain evidence="2">CGMCC 4.7466</strain>
    </source>
</reference>
<organism evidence="1 2">
    <name type="scientific">Negadavirga shengliensis</name>
    <dbReference type="NCBI Taxonomy" id="1389218"/>
    <lineage>
        <taxon>Bacteria</taxon>
        <taxon>Pseudomonadati</taxon>
        <taxon>Bacteroidota</taxon>
        <taxon>Cytophagia</taxon>
        <taxon>Cytophagales</taxon>
        <taxon>Cyclobacteriaceae</taxon>
        <taxon>Negadavirga</taxon>
    </lineage>
</organism>
<keyword evidence="2" id="KW-1185">Reference proteome</keyword>
<comment type="caution">
    <text evidence="1">The sequence shown here is derived from an EMBL/GenBank/DDBJ whole genome shotgun (WGS) entry which is preliminary data.</text>
</comment>
<dbReference type="EMBL" id="JBHSJJ010000019">
    <property type="protein sequence ID" value="MFC4874542.1"/>
    <property type="molecule type" value="Genomic_DNA"/>
</dbReference>
<dbReference type="RefSeq" id="WP_377068489.1">
    <property type="nucleotide sequence ID" value="NZ_JBHSJJ010000019.1"/>
</dbReference>
<proteinExistence type="predicted"/>
<evidence type="ECO:0000313" key="1">
    <source>
        <dbReference type="EMBL" id="MFC4874542.1"/>
    </source>
</evidence>
<evidence type="ECO:0000313" key="2">
    <source>
        <dbReference type="Proteomes" id="UP001595818"/>
    </source>
</evidence>
<name>A0ABV9T7M4_9BACT</name>
<sequence length="250" mass="29364">MFKIKYQKHRYLFILVTILLWECKGDDKAQDIVDKSIEAHWGGYPGRIGMEFEFRNIHYTLLKTQQEFRYTREFKDTVGIAIRDVLSNEGFQRYMDGKPVEVPQNRATAYSNSINSVMYFMLLPLLLNDDAVIKNYIGEVEVKGTPYYLVEISFRKKGGGKDYDDVYLYWFNKDTFLMDYLAYDFHVDGGGKRFREAINRREVNGVVIQDYRNYKADHVEDLFTLDGLFEDGKLEPLSEIENSVIDLVLK</sequence>
<gene>
    <name evidence="1" type="ORF">ACFPFU_22755</name>
</gene>